<dbReference type="GO" id="GO:0046872">
    <property type="term" value="F:metal ion binding"/>
    <property type="evidence" value="ECO:0007669"/>
    <property type="project" value="UniProtKB-KW"/>
</dbReference>
<keyword evidence="6" id="KW-0235">DNA replication</keyword>
<keyword evidence="3" id="KW-1048">Host nucleus</keyword>
<evidence type="ECO:0000313" key="15">
    <source>
        <dbReference type="EMBL" id="QJB18592.1"/>
    </source>
</evidence>
<keyword evidence="4" id="KW-0808">Transferase</keyword>
<dbReference type="GO" id="GO:0042025">
    <property type="term" value="C:host cell nucleus"/>
    <property type="evidence" value="ECO:0007669"/>
    <property type="project" value="UniProtKB-SubCell"/>
</dbReference>
<reference evidence="15" key="1">
    <citation type="submission" date="2020-04" db="EMBL/GenBank/DDBJ databases">
        <title>Genomes of microviruses in a sewage oxidation pond.</title>
        <authorList>
            <person name="Schreck J."/>
            <person name="Kraberger S."/>
            <person name="Scotch M."/>
            <person name="Halden R.U."/>
            <person name="Varsani A."/>
        </authorList>
    </citation>
    <scope>NUCLEOTIDE SEQUENCE</scope>
    <source>
        <strain evidence="15">6537_314</strain>
    </source>
</reference>
<feature type="domain" description="CRESS-DNA virus Rep endonuclease" evidence="14">
    <location>
        <begin position="3"/>
        <end position="99"/>
    </location>
</feature>
<evidence type="ECO:0000256" key="10">
    <source>
        <dbReference type="ARBA" id="ARBA00022759"/>
    </source>
</evidence>
<keyword evidence="11" id="KW-0378">Hydrolase</keyword>
<evidence type="ECO:0000256" key="4">
    <source>
        <dbReference type="ARBA" id="ARBA00022679"/>
    </source>
</evidence>
<keyword evidence="10" id="KW-0255">Endonuclease</keyword>
<evidence type="ECO:0000256" key="12">
    <source>
        <dbReference type="ARBA" id="ARBA00023124"/>
    </source>
</evidence>
<keyword evidence="8" id="KW-0479">Metal-binding</keyword>
<keyword evidence="9" id="KW-0547">Nucleotide-binding</keyword>
<dbReference type="GO" id="GO:0006260">
    <property type="term" value="P:DNA replication"/>
    <property type="evidence" value="ECO:0007669"/>
    <property type="project" value="UniProtKB-KW"/>
</dbReference>
<keyword evidence="7" id="KW-0540">Nuclease</keyword>
<proteinExistence type="predicted"/>
<comment type="subcellular location">
    <subcellularLocation>
        <location evidence="1">Host nucleus</location>
    </subcellularLocation>
</comment>
<evidence type="ECO:0000256" key="9">
    <source>
        <dbReference type="ARBA" id="ARBA00022741"/>
    </source>
</evidence>
<dbReference type="InterPro" id="IPR027417">
    <property type="entry name" value="P-loop_NTPase"/>
</dbReference>
<dbReference type="GO" id="GO:0003677">
    <property type="term" value="F:DNA binding"/>
    <property type="evidence" value="ECO:0007669"/>
    <property type="project" value="UniProtKB-KW"/>
</dbReference>
<dbReference type="GO" id="GO:0005198">
    <property type="term" value="F:structural molecule activity"/>
    <property type="evidence" value="ECO:0007669"/>
    <property type="project" value="InterPro"/>
</dbReference>
<evidence type="ECO:0000256" key="8">
    <source>
        <dbReference type="ARBA" id="ARBA00022723"/>
    </source>
</evidence>
<keyword evidence="5" id="KW-0548">Nucleotidyltransferase</keyword>
<evidence type="ECO:0000256" key="11">
    <source>
        <dbReference type="ARBA" id="ARBA00022801"/>
    </source>
</evidence>
<dbReference type="PRINTS" id="PR00228">
    <property type="entry name" value="GEMCOATCLVL1"/>
</dbReference>
<evidence type="ECO:0000256" key="6">
    <source>
        <dbReference type="ARBA" id="ARBA00022705"/>
    </source>
</evidence>
<dbReference type="GO" id="GO:0000166">
    <property type="term" value="F:nucleotide binding"/>
    <property type="evidence" value="ECO:0007669"/>
    <property type="project" value="UniProtKB-KW"/>
</dbReference>
<dbReference type="GO" id="GO:0016787">
    <property type="term" value="F:hydrolase activity"/>
    <property type="evidence" value="ECO:0007669"/>
    <property type="project" value="UniProtKB-KW"/>
</dbReference>
<evidence type="ECO:0000259" key="14">
    <source>
        <dbReference type="Pfam" id="PF00799"/>
    </source>
</evidence>
<dbReference type="SUPFAM" id="SSF55464">
    <property type="entry name" value="Origin of replication-binding domain, RBD-like"/>
    <property type="match status" value="1"/>
</dbReference>
<dbReference type="Gene3D" id="3.40.50.300">
    <property type="entry name" value="P-loop containing nucleotide triphosphate hydrolases"/>
    <property type="match status" value="1"/>
</dbReference>
<accession>A0A858NFT5</accession>
<sequence length="322" mass="36352">MSFRFAAKYGLFTYAQCGDLNPFAVVDHFASLRSECIIGREMHADGGVHLHAFAMWEQKYQTRDVRKFDVLGCHPNVVAGYGTPEKGWDYATKDGEIVAGGLERPCGDSMAATSSKWSEVVLAETADEFWSTVARVDPRALCCSFISLQKYAENKFKPTPAIYRTPPGISFDTGELDRLHAWVNDNLGGTIIGRPRSLCLYGDTRLGKTLWARSLGKHAYFGGLFSLDEPIEDVDYAVFDDINGGLKFFPNYKSWLGCQSQFYCTDKYKSKKLIHWSRPCIWLSNEDPRTNEGVDIDWLEGNCEFVHIRFKIFRANTPSSSH</sequence>
<dbReference type="Pfam" id="PF00799">
    <property type="entry name" value="Gemini_AL1"/>
    <property type="match status" value="1"/>
</dbReference>
<keyword evidence="13" id="KW-0238">DNA-binding</keyword>
<evidence type="ECO:0000256" key="5">
    <source>
        <dbReference type="ARBA" id="ARBA00022695"/>
    </source>
</evidence>
<dbReference type="InterPro" id="IPR001301">
    <property type="entry name" value="Gemini_AL1_CLV"/>
</dbReference>
<name>A0A858NFT5_9VIRU</name>
<evidence type="ECO:0000256" key="1">
    <source>
        <dbReference type="ARBA" id="ARBA00004147"/>
    </source>
</evidence>
<dbReference type="GO" id="GO:0016779">
    <property type="term" value="F:nucleotidyltransferase activity"/>
    <property type="evidence" value="ECO:0007669"/>
    <property type="project" value="UniProtKB-KW"/>
</dbReference>
<evidence type="ECO:0000256" key="3">
    <source>
        <dbReference type="ARBA" id="ARBA00022562"/>
    </source>
</evidence>
<evidence type="ECO:0000256" key="7">
    <source>
        <dbReference type="ARBA" id="ARBA00022722"/>
    </source>
</evidence>
<dbReference type="Gene3D" id="3.40.1310.20">
    <property type="match status" value="1"/>
</dbReference>
<evidence type="ECO:0000256" key="2">
    <source>
        <dbReference type="ARBA" id="ARBA00014531"/>
    </source>
</evidence>
<dbReference type="EMBL" id="MT309837">
    <property type="protein sequence ID" value="QJB18592.1"/>
    <property type="molecule type" value="Genomic_DNA"/>
</dbReference>
<protein>
    <recommendedName>
        <fullName evidence="2">Replication-associated protein</fullName>
    </recommendedName>
</protein>
<dbReference type="InterPro" id="IPR049912">
    <property type="entry name" value="CRESS_DNA_REP"/>
</dbReference>
<organism evidence="15">
    <name type="scientific">Genomoviridae sp</name>
    <dbReference type="NCBI Taxonomy" id="2202565"/>
    <lineage>
        <taxon>Viruses</taxon>
        <taxon>Monodnaviria</taxon>
        <taxon>Shotokuvirae</taxon>
        <taxon>Cressdnaviricota</taxon>
        <taxon>Repensiviricetes</taxon>
        <taxon>Geplafuvirales</taxon>
        <taxon>Genomoviridae</taxon>
    </lineage>
</organism>
<evidence type="ECO:0000256" key="13">
    <source>
        <dbReference type="ARBA" id="ARBA00023125"/>
    </source>
</evidence>
<dbReference type="GO" id="GO:0004519">
    <property type="term" value="F:endonuclease activity"/>
    <property type="evidence" value="ECO:0007669"/>
    <property type="project" value="UniProtKB-KW"/>
</dbReference>
<keyword evidence="12" id="KW-0190">Covalent protein-DNA linkage</keyword>